<feature type="transmembrane region" description="Helical" evidence="4">
    <location>
        <begin position="128"/>
        <end position="154"/>
    </location>
</feature>
<dbReference type="SUPFAM" id="SSF49854">
    <property type="entry name" value="Spermadhesin, CUB domain"/>
    <property type="match status" value="2"/>
</dbReference>
<protein>
    <recommendedName>
        <fullName evidence="5">CUB domain-containing protein</fullName>
    </recommendedName>
</protein>
<dbReference type="Gene3D" id="2.60.120.290">
    <property type="entry name" value="Spermadhesin, CUB domain"/>
    <property type="match status" value="2"/>
</dbReference>
<comment type="caution">
    <text evidence="3">Lacks conserved residue(s) required for the propagation of feature annotation.</text>
</comment>
<keyword evidence="1" id="KW-0677">Repeat</keyword>
<dbReference type="Pfam" id="PF00431">
    <property type="entry name" value="CUB"/>
    <property type="match status" value="2"/>
</dbReference>
<dbReference type="EMBL" id="JAODUP010000024">
    <property type="protein sequence ID" value="KAK2167775.1"/>
    <property type="molecule type" value="Genomic_DNA"/>
</dbReference>
<comment type="caution">
    <text evidence="6">The sequence shown here is derived from an EMBL/GenBank/DDBJ whole genome shotgun (WGS) entry which is preliminary data.</text>
</comment>
<keyword evidence="2" id="KW-1015">Disulfide bond</keyword>
<name>A0AAD9KBT5_9ANNE</name>
<proteinExistence type="predicted"/>
<evidence type="ECO:0000256" key="1">
    <source>
        <dbReference type="ARBA" id="ARBA00022737"/>
    </source>
</evidence>
<reference evidence="6" key="1">
    <citation type="journal article" date="2023" name="Mol. Biol. Evol.">
        <title>Third-Generation Sequencing Reveals the Adaptive Role of the Epigenome in Three Deep-Sea Polychaetes.</title>
        <authorList>
            <person name="Perez M."/>
            <person name="Aroh O."/>
            <person name="Sun Y."/>
            <person name="Lan Y."/>
            <person name="Juniper S.K."/>
            <person name="Young C.R."/>
            <person name="Angers B."/>
            <person name="Qian P.Y."/>
        </authorList>
    </citation>
    <scope>NUCLEOTIDE SEQUENCE</scope>
    <source>
        <strain evidence="6">P08H-3</strain>
    </source>
</reference>
<feature type="transmembrane region" description="Helical" evidence="4">
    <location>
        <begin position="6"/>
        <end position="27"/>
    </location>
</feature>
<dbReference type="CDD" id="cd00041">
    <property type="entry name" value="CUB"/>
    <property type="match status" value="2"/>
</dbReference>
<feature type="transmembrane region" description="Helical" evidence="4">
    <location>
        <begin position="101"/>
        <end position="122"/>
    </location>
</feature>
<evidence type="ECO:0000256" key="3">
    <source>
        <dbReference type="PROSITE-ProRule" id="PRU00059"/>
    </source>
</evidence>
<organism evidence="6 7">
    <name type="scientific">Paralvinella palmiformis</name>
    <dbReference type="NCBI Taxonomy" id="53620"/>
    <lineage>
        <taxon>Eukaryota</taxon>
        <taxon>Metazoa</taxon>
        <taxon>Spiralia</taxon>
        <taxon>Lophotrochozoa</taxon>
        <taxon>Annelida</taxon>
        <taxon>Polychaeta</taxon>
        <taxon>Sedentaria</taxon>
        <taxon>Canalipalpata</taxon>
        <taxon>Terebellida</taxon>
        <taxon>Terebelliformia</taxon>
        <taxon>Alvinellidae</taxon>
        <taxon>Paralvinella</taxon>
    </lineage>
</organism>
<feature type="transmembrane region" description="Helical" evidence="4">
    <location>
        <begin position="34"/>
        <end position="61"/>
    </location>
</feature>
<dbReference type="InterPro" id="IPR035914">
    <property type="entry name" value="Sperma_CUB_dom_sf"/>
</dbReference>
<evidence type="ECO:0000313" key="6">
    <source>
        <dbReference type="EMBL" id="KAK2167775.1"/>
    </source>
</evidence>
<dbReference type="Proteomes" id="UP001208570">
    <property type="component" value="Unassembled WGS sequence"/>
</dbReference>
<evidence type="ECO:0000313" key="7">
    <source>
        <dbReference type="Proteomes" id="UP001208570"/>
    </source>
</evidence>
<gene>
    <name evidence="6" type="ORF">LSH36_24g07042</name>
</gene>
<feature type="transmembrane region" description="Helical" evidence="4">
    <location>
        <begin position="67"/>
        <end position="94"/>
    </location>
</feature>
<dbReference type="PANTHER" id="PTHR24251">
    <property type="entry name" value="OVOCHYMASE-RELATED"/>
    <property type="match status" value="1"/>
</dbReference>
<dbReference type="PANTHER" id="PTHR24251:SF30">
    <property type="entry name" value="MEMBRANE FRIZZLED-RELATED PROTEIN"/>
    <property type="match status" value="1"/>
</dbReference>
<sequence>MVFADVVVVTVHLIVVVVTVVIVDVVVVTVHLIVVVVTVVIVDVVVVTVHLIVVVVTVVIVDVVVVTVHLIVVVVTVVIVDVVVVTVHLIVVVVTVVIVDVVVVTVHLIVVVVTVVIVDVVVVTVHLIIVVVTVVIVDVVVVTVHLIVVVSVILEFSDFLLEECTDCTCDYVEIYDGQDDTGVLVDKICGSKSTPFKLNGGQDAFLRFVTCEGGIIIKNGFGTITSPNFPDRYPILTECKWTFEVPDSSYFVDIRFVSPSNTVDLSFVHTSSLAKWFGDCPNDPNFVFSNYVGGSSVELHFHSDVSVPAPGFNLTYEFGKL</sequence>
<keyword evidence="4" id="KW-0472">Membrane</keyword>
<dbReference type="AlphaFoldDB" id="A0AAD9KBT5"/>
<keyword evidence="4" id="KW-1133">Transmembrane helix</keyword>
<evidence type="ECO:0000256" key="4">
    <source>
        <dbReference type="SAM" id="Phobius"/>
    </source>
</evidence>
<dbReference type="InterPro" id="IPR000859">
    <property type="entry name" value="CUB_dom"/>
</dbReference>
<feature type="domain" description="CUB" evidence="5">
    <location>
        <begin position="211"/>
        <end position="319"/>
    </location>
</feature>
<evidence type="ECO:0000256" key="2">
    <source>
        <dbReference type="ARBA" id="ARBA00023157"/>
    </source>
</evidence>
<keyword evidence="4" id="KW-0812">Transmembrane</keyword>
<dbReference type="SMART" id="SM00042">
    <property type="entry name" value="CUB"/>
    <property type="match status" value="1"/>
</dbReference>
<keyword evidence="7" id="KW-1185">Reference proteome</keyword>
<dbReference type="PROSITE" id="PS01180">
    <property type="entry name" value="CUB"/>
    <property type="match status" value="1"/>
</dbReference>
<accession>A0AAD9KBT5</accession>
<evidence type="ECO:0000259" key="5">
    <source>
        <dbReference type="PROSITE" id="PS01180"/>
    </source>
</evidence>